<evidence type="ECO:0000259" key="5">
    <source>
        <dbReference type="Pfam" id="PF13087"/>
    </source>
</evidence>
<gene>
    <name evidence="6" type="ORF">THRCLA_22591</name>
</gene>
<dbReference type="GO" id="GO:0016787">
    <property type="term" value="F:hydrolase activity"/>
    <property type="evidence" value="ECO:0007669"/>
    <property type="project" value="UniProtKB-KW"/>
</dbReference>
<dbReference type="GO" id="GO:0004386">
    <property type="term" value="F:helicase activity"/>
    <property type="evidence" value="ECO:0007669"/>
    <property type="project" value="UniProtKB-KW"/>
</dbReference>
<comment type="caution">
    <text evidence="6">The sequence shown here is derived from an EMBL/GenBank/DDBJ whole genome shotgun (WGS) entry which is preliminary data.</text>
</comment>
<protein>
    <recommendedName>
        <fullName evidence="5">DNA2/NAM7 helicase-like C-terminal domain-containing protein</fullName>
    </recommendedName>
</protein>
<dbReference type="Pfam" id="PF13087">
    <property type="entry name" value="AAA_12"/>
    <property type="match status" value="1"/>
</dbReference>
<keyword evidence="7" id="KW-1185">Reference proteome</keyword>
<evidence type="ECO:0000256" key="2">
    <source>
        <dbReference type="ARBA" id="ARBA00022801"/>
    </source>
</evidence>
<organism evidence="6 7">
    <name type="scientific">Thraustotheca clavata</name>
    <dbReference type="NCBI Taxonomy" id="74557"/>
    <lineage>
        <taxon>Eukaryota</taxon>
        <taxon>Sar</taxon>
        <taxon>Stramenopiles</taxon>
        <taxon>Oomycota</taxon>
        <taxon>Saprolegniomycetes</taxon>
        <taxon>Saprolegniales</taxon>
        <taxon>Achlyaceae</taxon>
        <taxon>Thraustotheca</taxon>
    </lineage>
</organism>
<evidence type="ECO:0000313" key="7">
    <source>
        <dbReference type="Proteomes" id="UP000243217"/>
    </source>
</evidence>
<dbReference type="CDD" id="cd18808">
    <property type="entry name" value="SF1_C_Upf1"/>
    <property type="match status" value="1"/>
</dbReference>
<sequence length="211" mass="24476">MFQRLVTSNPVHFLTKQYRMHPAIAQFPSAMFYDGQLQHGGQPRDRPYHLKPEFGPYVFYDIVEGEQSKPEGSTSYRNLHEVDFIVNLVTKLVQSFPNYNFRGRIGIISPYKSQIHELSTAFTRLNYRQHVEVNTVDGFQGREKEIIIVSCVRTVRGRENTFWGDVRRMNVALTRAISSCWVVGNSALLGQNTTWYTLIEDCKARDCYRTV</sequence>
<dbReference type="SUPFAM" id="SSF52540">
    <property type="entry name" value="P-loop containing nucleoside triphosphate hydrolases"/>
    <property type="match status" value="1"/>
</dbReference>
<dbReference type="PANTHER" id="PTHR10887:SF495">
    <property type="entry name" value="HELICASE SENATAXIN ISOFORM X1-RELATED"/>
    <property type="match status" value="1"/>
</dbReference>
<proteinExistence type="predicted"/>
<dbReference type="STRING" id="74557.A0A1V9YWE5"/>
<name>A0A1V9YWE5_9STRA</name>
<keyword evidence="4" id="KW-0067">ATP-binding</keyword>
<accession>A0A1V9YWE5</accession>
<keyword evidence="3" id="KW-0347">Helicase</keyword>
<dbReference type="GO" id="GO:0005524">
    <property type="term" value="F:ATP binding"/>
    <property type="evidence" value="ECO:0007669"/>
    <property type="project" value="UniProtKB-KW"/>
</dbReference>
<dbReference type="Proteomes" id="UP000243217">
    <property type="component" value="Unassembled WGS sequence"/>
</dbReference>
<evidence type="ECO:0000256" key="1">
    <source>
        <dbReference type="ARBA" id="ARBA00022741"/>
    </source>
</evidence>
<dbReference type="PANTHER" id="PTHR10887">
    <property type="entry name" value="DNA2/NAM7 HELICASE FAMILY"/>
    <property type="match status" value="1"/>
</dbReference>
<dbReference type="Gene3D" id="3.40.50.300">
    <property type="entry name" value="P-loop containing nucleotide triphosphate hydrolases"/>
    <property type="match status" value="1"/>
</dbReference>
<evidence type="ECO:0000256" key="3">
    <source>
        <dbReference type="ARBA" id="ARBA00022806"/>
    </source>
</evidence>
<dbReference type="InterPro" id="IPR047187">
    <property type="entry name" value="SF1_C_Upf1"/>
</dbReference>
<dbReference type="InterPro" id="IPR045055">
    <property type="entry name" value="DNA2/NAM7-like"/>
</dbReference>
<dbReference type="InterPro" id="IPR027417">
    <property type="entry name" value="P-loop_NTPase"/>
</dbReference>
<keyword evidence="2" id="KW-0378">Hydrolase</keyword>
<dbReference type="EMBL" id="JNBS01002601">
    <property type="protein sequence ID" value="OQR90055.1"/>
    <property type="molecule type" value="Genomic_DNA"/>
</dbReference>
<dbReference type="FunFam" id="3.40.50.300:FF:000326">
    <property type="entry name" value="P-loop containing nucleoside triphosphate hydrolase"/>
    <property type="match status" value="1"/>
</dbReference>
<evidence type="ECO:0000256" key="4">
    <source>
        <dbReference type="ARBA" id="ARBA00022840"/>
    </source>
</evidence>
<dbReference type="OrthoDB" id="6513042at2759"/>
<dbReference type="InterPro" id="IPR041679">
    <property type="entry name" value="DNA2/NAM7-like_C"/>
</dbReference>
<reference evidence="6 7" key="1">
    <citation type="journal article" date="2014" name="Genome Biol. Evol.">
        <title>The secreted proteins of Achlya hypogyna and Thraustotheca clavata identify the ancestral oomycete secretome and reveal gene acquisitions by horizontal gene transfer.</title>
        <authorList>
            <person name="Misner I."/>
            <person name="Blouin N."/>
            <person name="Leonard G."/>
            <person name="Richards T.A."/>
            <person name="Lane C.E."/>
        </authorList>
    </citation>
    <scope>NUCLEOTIDE SEQUENCE [LARGE SCALE GENOMIC DNA]</scope>
    <source>
        <strain evidence="6 7">ATCC 34112</strain>
    </source>
</reference>
<keyword evidence="1" id="KW-0547">Nucleotide-binding</keyword>
<dbReference type="GO" id="GO:0005694">
    <property type="term" value="C:chromosome"/>
    <property type="evidence" value="ECO:0007669"/>
    <property type="project" value="UniProtKB-ARBA"/>
</dbReference>
<feature type="domain" description="DNA2/NAM7 helicase-like C-terminal" evidence="5">
    <location>
        <begin position="1"/>
        <end position="186"/>
    </location>
</feature>
<evidence type="ECO:0000313" key="6">
    <source>
        <dbReference type="EMBL" id="OQR90055.1"/>
    </source>
</evidence>
<dbReference type="AlphaFoldDB" id="A0A1V9YWE5"/>